<dbReference type="Proteomes" id="UP000051530">
    <property type="component" value="Unassembled WGS sequence"/>
</dbReference>
<feature type="region of interest" description="Disordered" evidence="1">
    <location>
        <begin position="1"/>
        <end position="101"/>
    </location>
</feature>
<name>A0A0R0LRY4_9MICR</name>
<evidence type="ECO:0000256" key="1">
    <source>
        <dbReference type="SAM" id="MobiDB-lite"/>
    </source>
</evidence>
<dbReference type="VEuPathDB" id="MicrosporidiaDB:M153_91270002"/>
<proteinExistence type="predicted"/>
<feature type="compositionally biased region" description="Basic residues" evidence="1">
    <location>
        <begin position="81"/>
        <end position="101"/>
    </location>
</feature>
<protein>
    <submittedName>
        <fullName evidence="2">Uncharacterized protein</fullName>
    </submittedName>
</protein>
<feature type="non-terminal residue" evidence="2">
    <location>
        <position position="1"/>
    </location>
</feature>
<sequence length="101" mass="11517">KMRSELNKQKTKTNLSRKEEIMVSQKSQNDVASTLKKANNTGKPVKKSASTSTIFESNAKNQKIKKNEIVSSEAAHPKEKAKPKRRHRIVMRSVRLKNKTE</sequence>
<evidence type="ECO:0000313" key="3">
    <source>
        <dbReference type="Proteomes" id="UP000051530"/>
    </source>
</evidence>
<keyword evidence="3" id="KW-1185">Reference proteome</keyword>
<organism evidence="2 3">
    <name type="scientific">Pseudoloma neurophilia</name>
    <dbReference type="NCBI Taxonomy" id="146866"/>
    <lineage>
        <taxon>Eukaryota</taxon>
        <taxon>Fungi</taxon>
        <taxon>Fungi incertae sedis</taxon>
        <taxon>Microsporidia</taxon>
        <taxon>Pseudoloma</taxon>
    </lineage>
</organism>
<feature type="compositionally biased region" description="Polar residues" evidence="1">
    <location>
        <begin position="24"/>
        <end position="61"/>
    </location>
</feature>
<accession>A0A0R0LRY4</accession>
<evidence type="ECO:0000313" key="2">
    <source>
        <dbReference type="EMBL" id="KRH92242.1"/>
    </source>
</evidence>
<gene>
    <name evidence="2" type="ORF">M153_91270002</name>
</gene>
<comment type="caution">
    <text evidence="2">The sequence shown here is derived from an EMBL/GenBank/DDBJ whole genome shotgun (WGS) entry which is preliminary data.</text>
</comment>
<reference evidence="2 3" key="1">
    <citation type="submission" date="2015-07" db="EMBL/GenBank/DDBJ databases">
        <title>The genome of Pseudoloma neurophilia, a relevant intracellular parasite of the zebrafish.</title>
        <authorList>
            <person name="Ndikumana S."/>
            <person name="Pelin A."/>
            <person name="Sanders J."/>
            <person name="Corradi N."/>
        </authorList>
    </citation>
    <scope>NUCLEOTIDE SEQUENCE [LARGE SCALE GENOMIC DNA]</scope>
    <source>
        <strain evidence="2 3">MK1</strain>
    </source>
</reference>
<dbReference type="EMBL" id="LGUB01001085">
    <property type="protein sequence ID" value="KRH92242.1"/>
    <property type="molecule type" value="Genomic_DNA"/>
</dbReference>
<dbReference type="AlphaFoldDB" id="A0A0R0LRY4"/>